<dbReference type="KEGG" id="dci:103505092"/>
<dbReference type="GO" id="GO:0005634">
    <property type="term" value="C:nucleus"/>
    <property type="evidence" value="ECO:0007669"/>
    <property type="project" value="UniProtKB-SubCell"/>
</dbReference>
<dbReference type="PANTHER" id="PTHR48208:SF2">
    <property type="entry name" value="CENTROMERE PROTEIN I"/>
    <property type="match status" value="1"/>
</dbReference>
<comment type="subcellular location">
    <subcellularLocation>
        <location evidence="2">Chromosome</location>
        <location evidence="2">Centromere</location>
    </subcellularLocation>
    <subcellularLocation>
        <location evidence="1">Nucleus</location>
    </subcellularLocation>
</comment>
<comment type="similarity">
    <text evidence="3">Belongs to the CENP-I/CTF3 family.</text>
</comment>
<evidence type="ECO:0000256" key="5">
    <source>
        <dbReference type="ARBA" id="ARBA00023242"/>
    </source>
</evidence>
<evidence type="ECO:0000256" key="3">
    <source>
        <dbReference type="ARBA" id="ARBA00005470"/>
    </source>
</evidence>
<dbReference type="Proteomes" id="UP000079169">
    <property type="component" value="Unplaced"/>
</dbReference>
<protein>
    <submittedName>
        <fullName evidence="8">Uncharacterized protein LOC103505092</fullName>
    </submittedName>
</protein>
<dbReference type="GO" id="GO:0000939">
    <property type="term" value="C:inner kinetochore"/>
    <property type="evidence" value="ECO:0007669"/>
    <property type="project" value="TreeGrafter"/>
</dbReference>
<evidence type="ECO:0000313" key="7">
    <source>
        <dbReference type="Proteomes" id="UP000079169"/>
    </source>
</evidence>
<dbReference type="PANTHER" id="PTHR48208">
    <property type="entry name" value="CENTROMERE PROTEIN I"/>
    <property type="match status" value="1"/>
</dbReference>
<dbReference type="RefSeq" id="XP_026676278.1">
    <property type="nucleotide sequence ID" value="XM_026820477.1"/>
</dbReference>
<evidence type="ECO:0000256" key="1">
    <source>
        <dbReference type="ARBA" id="ARBA00004123"/>
    </source>
</evidence>
<organism evidence="7 8">
    <name type="scientific">Diaphorina citri</name>
    <name type="common">Asian citrus psyllid</name>
    <dbReference type="NCBI Taxonomy" id="121845"/>
    <lineage>
        <taxon>Eukaryota</taxon>
        <taxon>Metazoa</taxon>
        <taxon>Ecdysozoa</taxon>
        <taxon>Arthropoda</taxon>
        <taxon>Hexapoda</taxon>
        <taxon>Insecta</taxon>
        <taxon>Pterygota</taxon>
        <taxon>Neoptera</taxon>
        <taxon>Paraneoptera</taxon>
        <taxon>Hemiptera</taxon>
        <taxon>Sternorrhyncha</taxon>
        <taxon>Psylloidea</taxon>
        <taxon>Psyllidae</taxon>
        <taxon>Diaphorininae</taxon>
        <taxon>Diaphorina</taxon>
    </lineage>
</organism>
<dbReference type="GO" id="GO:0034080">
    <property type="term" value="P:CENP-A containing chromatin assembly"/>
    <property type="evidence" value="ECO:0007669"/>
    <property type="project" value="TreeGrafter"/>
</dbReference>
<reference evidence="8" key="1">
    <citation type="submission" date="2025-08" db="UniProtKB">
        <authorList>
            <consortium name="RefSeq"/>
        </authorList>
    </citation>
    <scope>IDENTIFICATION</scope>
</reference>
<dbReference type="PaxDb" id="121845-A0A3Q0INQ4"/>
<gene>
    <name evidence="8" type="primary">LOC103505092</name>
</gene>
<keyword evidence="4" id="KW-0158">Chromosome</keyword>
<keyword evidence="5" id="KW-0539">Nucleus</keyword>
<dbReference type="GeneID" id="103505092"/>
<keyword evidence="7" id="KW-1185">Reference proteome</keyword>
<accession>A0A3Q0INQ4</accession>
<dbReference type="AlphaFoldDB" id="A0A3Q0INQ4"/>
<feature type="non-terminal residue" evidence="8">
    <location>
        <position position="432"/>
    </location>
</feature>
<dbReference type="GO" id="GO:0000070">
    <property type="term" value="P:mitotic sister chromatid segregation"/>
    <property type="evidence" value="ECO:0007669"/>
    <property type="project" value="TreeGrafter"/>
</dbReference>
<evidence type="ECO:0000256" key="6">
    <source>
        <dbReference type="ARBA" id="ARBA00023328"/>
    </source>
</evidence>
<proteinExistence type="inferred from homology"/>
<sequence length="432" mass="49940">MFDSGLPAMNKLLNMKHWAVNGTAVALNGIFKAESANQVTSTVVVPLAQIKTPGSFAHFFHVISLPNDILTLLSCNLGVIKAILDSDLEDQFVTKLKFKLTEMFLNSKERTYKSSECKSMLQYVYTFQNLIQQGIDCVSNFLVSYLKRWNGLDYKQEILNLCEWFVFDSKLNLINDFLKPLHELLLTAEVDDKRLYIEMYGKLYVNLLMESDKIVNKNQRRMFLSACVKCDWMREEHLSRDMFSALSTFLLQQCSMTILYSPAHRDTLLCNTLDVCLKCLTAEDYYNKPLLMMIPKCLVFLPLFSHSLRNVSLVCFILDRYKQYQTSERLYGLYEEEFNLIDGYTEDYINFLWRGTGWSDRSKGEVLTNAPEEDALRGRYSVTQLDRSLHVRSHVAIVTLAHQIMKDLGVTKADLTDEVSTLFFTFSQHLRA</sequence>
<evidence type="ECO:0000256" key="4">
    <source>
        <dbReference type="ARBA" id="ARBA00022454"/>
    </source>
</evidence>
<evidence type="ECO:0000313" key="8">
    <source>
        <dbReference type="RefSeq" id="XP_026676278.1"/>
    </source>
</evidence>
<dbReference type="STRING" id="121845.A0A3Q0INQ4"/>
<name>A0A3Q0INQ4_DIACI</name>
<dbReference type="InterPro" id="IPR012485">
    <property type="entry name" value="CENP-I"/>
</dbReference>
<evidence type="ECO:0000256" key="2">
    <source>
        <dbReference type="ARBA" id="ARBA00004584"/>
    </source>
</evidence>
<dbReference type="Pfam" id="PF07778">
    <property type="entry name" value="CENP-I"/>
    <property type="match status" value="1"/>
</dbReference>
<keyword evidence="6" id="KW-0137">Centromere</keyword>